<proteinExistence type="predicted"/>
<keyword evidence="3 4" id="KW-0408">Iron</keyword>
<keyword evidence="5" id="KW-0732">Signal</keyword>
<dbReference type="EMBL" id="BASD01000005">
    <property type="protein sequence ID" value="GAD18483.1"/>
    <property type="molecule type" value="Genomic_DNA"/>
</dbReference>
<dbReference type="SUPFAM" id="SSF46626">
    <property type="entry name" value="Cytochrome c"/>
    <property type="match status" value="1"/>
</dbReference>
<dbReference type="STRING" id="1325130.HFN_2411"/>
<dbReference type="Gene3D" id="1.10.760.10">
    <property type="entry name" value="Cytochrome c-like domain"/>
    <property type="match status" value="1"/>
</dbReference>
<dbReference type="AlphaFoldDB" id="T1DV72"/>
<keyword evidence="1 4" id="KW-0349">Heme</keyword>
<dbReference type="InterPro" id="IPR009056">
    <property type="entry name" value="Cyt_c-like_dom"/>
</dbReference>
<feature type="chain" id="PRO_5004587090" description="Cytochrome c domain-containing protein" evidence="5">
    <location>
        <begin position="25"/>
        <end position="107"/>
    </location>
</feature>
<evidence type="ECO:0000259" key="6">
    <source>
        <dbReference type="PROSITE" id="PS51007"/>
    </source>
</evidence>
<reference evidence="7 8" key="1">
    <citation type="journal article" date="2013" name="Genome Announc.">
        <title>Draft Genome Sequence of Helicobacter fennelliae Strain MRY12-0050, Isolated from a Bacteremia Patient.</title>
        <authorList>
            <person name="Rimbara E."/>
            <person name="Matsui M."/>
            <person name="Mori S."/>
            <person name="Suzuki S."/>
            <person name="Suzuki M."/>
            <person name="Kim H."/>
            <person name="Sekizuka T."/>
            <person name="Kuroda M."/>
            <person name="Shibayama K."/>
        </authorList>
    </citation>
    <scope>NUCLEOTIDE SEQUENCE [LARGE SCALE GENOMIC DNA]</scope>
    <source>
        <strain evidence="7 8">MRY12-0050</strain>
    </source>
</reference>
<dbReference type="GO" id="GO:0046872">
    <property type="term" value="F:metal ion binding"/>
    <property type="evidence" value="ECO:0007669"/>
    <property type="project" value="UniProtKB-KW"/>
</dbReference>
<keyword evidence="8" id="KW-1185">Reference proteome</keyword>
<evidence type="ECO:0000313" key="8">
    <source>
        <dbReference type="Proteomes" id="UP000018143"/>
    </source>
</evidence>
<dbReference type="PROSITE" id="PS51257">
    <property type="entry name" value="PROKAR_LIPOPROTEIN"/>
    <property type="match status" value="1"/>
</dbReference>
<evidence type="ECO:0000256" key="1">
    <source>
        <dbReference type="ARBA" id="ARBA00022617"/>
    </source>
</evidence>
<evidence type="ECO:0000313" key="7">
    <source>
        <dbReference type="EMBL" id="GAD18483.1"/>
    </source>
</evidence>
<feature type="domain" description="Cytochrome c" evidence="6">
    <location>
        <begin position="22"/>
        <end position="106"/>
    </location>
</feature>
<dbReference type="RefSeq" id="WP_023947129.1">
    <property type="nucleotide sequence ID" value="NZ_BASD01000005.1"/>
</dbReference>
<dbReference type="OrthoDB" id="5340148at2"/>
<dbReference type="PROSITE" id="PS51007">
    <property type="entry name" value="CYTC"/>
    <property type="match status" value="1"/>
</dbReference>
<evidence type="ECO:0000256" key="3">
    <source>
        <dbReference type="ARBA" id="ARBA00023004"/>
    </source>
</evidence>
<dbReference type="InterPro" id="IPR036909">
    <property type="entry name" value="Cyt_c-like_dom_sf"/>
</dbReference>
<evidence type="ECO:0000256" key="2">
    <source>
        <dbReference type="ARBA" id="ARBA00022723"/>
    </source>
</evidence>
<dbReference type="GO" id="GO:0020037">
    <property type="term" value="F:heme binding"/>
    <property type="evidence" value="ECO:0007669"/>
    <property type="project" value="InterPro"/>
</dbReference>
<gene>
    <name evidence="7" type="ORF">HFN_2411</name>
</gene>
<feature type="signal peptide" evidence="5">
    <location>
        <begin position="1"/>
        <end position="24"/>
    </location>
</feature>
<evidence type="ECO:0000256" key="4">
    <source>
        <dbReference type="PROSITE-ProRule" id="PRU00433"/>
    </source>
</evidence>
<keyword evidence="2 4" id="KW-0479">Metal-binding</keyword>
<sequence length="107" mass="11369">MKKILLVALVVALGSVSCSLLLNAAAPADIIKTKCQACHGANMEKQALGKSKIANAMTPEDIKKDLLGYKAGTLNHFGLGATMWGQAKALSDQEIDELSKYIPTLKK</sequence>
<dbReference type="Proteomes" id="UP000018143">
    <property type="component" value="Unassembled WGS sequence"/>
</dbReference>
<protein>
    <recommendedName>
        <fullName evidence="6">Cytochrome c domain-containing protein</fullName>
    </recommendedName>
</protein>
<evidence type="ECO:0000256" key="5">
    <source>
        <dbReference type="SAM" id="SignalP"/>
    </source>
</evidence>
<dbReference type="Pfam" id="PF13442">
    <property type="entry name" value="Cytochrome_CBB3"/>
    <property type="match status" value="1"/>
</dbReference>
<organism evidence="7 8">
    <name type="scientific">Helicobacter fennelliae MRY12-0050</name>
    <dbReference type="NCBI Taxonomy" id="1325130"/>
    <lineage>
        <taxon>Bacteria</taxon>
        <taxon>Pseudomonadati</taxon>
        <taxon>Campylobacterota</taxon>
        <taxon>Epsilonproteobacteria</taxon>
        <taxon>Campylobacterales</taxon>
        <taxon>Helicobacteraceae</taxon>
        <taxon>Helicobacter</taxon>
    </lineage>
</organism>
<comment type="caution">
    <text evidence="7">The sequence shown here is derived from an EMBL/GenBank/DDBJ whole genome shotgun (WGS) entry which is preliminary data.</text>
</comment>
<accession>T1DV72</accession>
<dbReference type="GO" id="GO:0009055">
    <property type="term" value="F:electron transfer activity"/>
    <property type="evidence" value="ECO:0007669"/>
    <property type="project" value="InterPro"/>
</dbReference>
<name>T1DV72_9HELI</name>
<dbReference type="eggNOG" id="COG2863">
    <property type="taxonomic scope" value="Bacteria"/>
</dbReference>